<accession>A0A1M5CXP8</accession>
<dbReference type="EMBL" id="FQVI01000049">
    <property type="protein sequence ID" value="SHF59397.1"/>
    <property type="molecule type" value="Genomic_DNA"/>
</dbReference>
<dbReference type="Proteomes" id="UP000184245">
    <property type="component" value="Unassembled WGS sequence"/>
</dbReference>
<evidence type="ECO:0000313" key="2">
    <source>
        <dbReference type="Proteomes" id="UP000184245"/>
    </source>
</evidence>
<dbReference type="OrthoDB" id="1936043at2"/>
<dbReference type="STRING" id="1122155.SAMN02745158_04330"/>
<evidence type="ECO:0000313" key="1">
    <source>
        <dbReference type="EMBL" id="SHF59397.1"/>
    </source>
</evidence>
<reference evidence="1 2" key="1">
    <citation type="submission" date="2016-11" db="EMBL/GenBank/DDBJ databases">
        <authorList>
            <person name="Jaros S."/>
            <person name="Januszkiewicz K."/>
            <person name="Wedrychowicz H."/>
        </authorList>
    </citation>
    <scope>NUCLEOTIDE SEQUENCE [LARGE SCALE GENOMIC DNA]</scope>
    <source>
        <strain evidence="1 2">DSM 17459</strain>
    </source>
</reference>
<dbReference type="RefSeq" id="WP_072854837.1">
    <property type="nucleotide sequence ID" value="NZ_FQVI01000049.1"/>
</dbReference>
<organism evidence="1 2">
    <name type="scientific">Lactonifactor longoviformis DSM 17459</name>
    <dbReference type="NCBI Taxonomy" id="1122155"/>
    <lineage>
        <taxon>Bacteria</taxon>
        <taxon>Bacillati</taxon>
        <taxon>Bacillota</taxon>
        <taxon>Clostridia</taxon>
        <taxon>Eubacteriales</taxon>
        <taxon>Clostridiaceae</taxon>
        <taxon>Lactonifactor</taxon>
    </lineage>
</organism>
<sequence length="132" mass="15287">MKIKNSDILGFYNYAPGIMDKSIPRPLYTAIKINLDTLNNAAKCYAEEQQKIVRQYAEKDTNGADIVVDGNYKIADPENYKNEIEELLNIEVEFNIQTVTEEILNRCDENNKYDALTGREYQAIEFMTVYQE</sequence>
<keyword evidence="2" id="KW-1185">Reference proteome</keyword>
<name>A0A1M5CXP8_9CLOT</name>
<dbReference type="AlphaFoldDB" id="A0A1M5CXP8"/>
<proteinExistence type="predicted"/>
<protein>
    <submittedName>
        <fullName evidence="1">Uncharacterized protein</fullName>
    </submittedName>
</protein>
<gene>
    <name evidence="1" type="ORF">SAMN02745158_04330</name>
</gene>